<dbReference type="EMBL" id="QPJO01000006">
    <property type="protein sequence ID" value="RCW89927.1"/>
    <property type="molecule type" value="Genomic_DNA"/>
</dbReference>
<keyword evidence="1" id="KW-0472">Membrane</keyword>
<reference evidence="2 3" key="1">
    <citation type="submission" date="2018-07" db="EMBL/GenBank/DDBJ databases">
        <title>Genomic Encyclopedia of Type Strains, Phase III (KMG-III): the genomes of soil and plant-associated and newly described type strains.</title>
        <authorList>
            <person name="Whitman W."/>
        </authorList>
    </citation>
    <scope>NUCLEOTIDE SEQUENCE [LARGE SCALE GENOMIC DNA]</scope>
    <source>
        <strain evidence="2 3">CECT 7958</strain>
    </source>
</reference>
<keyword evidence="1" id="KW-1133">Transmembrane helix</keyword>
<protein>
    <recommendedName>
        <fullName evidence="4">UbiA prenyltransferase family protein</fullName>
    </recommendedName>
</protein>
<name>A0A368ZAR3_9FLAO</name>
<evidence type="ECO:0000256" key="1">
    <source>
        <dbReference type="SAM" id="Phobius"/>
    </source>
</evidence>
<feature type="transmembrane region" description="Helical" evidence="1">
    <location>
        <begin position="230"/>
        <end position="250"/>
    </location>
</feature>
<feature type="transmembrane region" description="Helical" evidence="1">
    <location>
        <begin position="206"/>
        <end position="224"/>
    </location>
</feature>
<feature type="transmembrane region" description="Helical" evidence="1">
    <location>
        <begin position="72"/>
        <end position="92"/>
    </location>
</feature>
<evidence type="ECO:0008006" key="4">
    <source>
        <dbReference type="Google" id="ProtNLM"/>
    </source>
</evidence>
<dbReference type="Proteomes" id="UP000253436">
    <property type="component" value="Unassembled WGS sequence"/>
</dbReference>
<comment type="caution">
    <text evidence="2">The sequence shown here is derived from an EMBL/GenBank/DDBJ whole genome shotgun (WGS) entry which is preliminary data.</text>
</comment>
<evidence type="ECO:0000313" key="3">
    <source>
        <dbReference type="Proteomes" id="UP000253436"/>
    </source>
</evidence>
<dbReference type="OrthoDB" id="1467772at2"/>
<gene>
    <name evidence="2" type="ORF">DFQ08_10634</name>
</gene>
<keyword evidence="1" id="KW-0812">Transmembrane</keyword>
<proteinExistence type="predicted"/>
<sequence length="282" mass="32987">MNVLKRLFNFYLNSSIHVAFAAVALSWVTMIELYLQQDWSLLLFVFFATITGYNFVKYFGVVKFHHRSIASWLKSIQVFSFGAFLAMGYYLWHLQGTTLVWIVVLGVITFFYAIPVMIPKHYLYDDKKNLRQVSGLKVYLIALIWMVTTVFLPLVNQEGEIHQDVLIIGAQRFCFILVLMFPFEIRDLNYDSLKLATIPQTIGIKKTKLFGVVLLLLFVLLNCFKTESHTYITMASLGIMIITLMFLCFSNKNQSRYYSAFWVESLPIFWLLLLFLLREFLF</sequence>
<feature type="transmembrane region" description="Helical" evidence="1">
    <location>
        <begin position="167"/>
        <end position="185"/>
    </location>
</feature>
<dbReference type="AlphaFoldDB" id="A0A368ZAR3"/>
<dbReference type="RefSeq" id="WP_114310837.1">
    <property type="nucleotide sequence ID" value="NZ_QPJO01000006.1"/>
</dbReference>
<evidence type="ECO:0000313" key="2">
    <source>
        <dbReference type="EMBL" id="RCW89927.1"/>
    </source>
</evidence>
<feature type="transmembrane region" description="Helical" evidence="1">
    <location>
        <begin position="39"/>
        <end position="60"/>
    </location>
</feature>
<feature type="transmembrane region" description="Helical" evidence="1">
    <location>
        <begin position="257"/>
        <end position="277"/>
    </location>
</feature>
<accession>A0A368ZAR3</accession>
<keyword evidence="3" id="KW-1185">Reference proteome</keyword>
<feature type="transmembrane region" description="Helical" evidence="1">
    <location>
        <begin position="138"/>
        <end position="155"/>
    </location>
</feature>
<organism evidence="2 3">
    <name type="scientific">Winogradskyella arenosi</name>
    <dbReference type="NCBI Taxonomy" id="533325"/>
    <lineage>
        <taxon>Bacteria</taxon>
        <taxon>Pseudomonadati</taxon>
        <taxon>Bacteroidota</taxon>
        <taxon>Flavobacteriia</taxon>
        <taxon>Flavobacteriales</taxon>
        <taxon>Flavobacteriaceae</taxon>
        <taxon>Winogradskyella</taxon>
    </lineage>
</organism>
<feature type="transmembrane region" description="Helical" evidence="1">
    <location>
        <begin position="98"/>
        <end position="118"/>
    </location>
</feature>
<feature type="transmembrane region" description="Helical" evidence="1">
    <location>
        <begin position="7"/>
        <end position="27"/>
    </location>
</feature>